<gene>
    <name evidence="2" type="ORF">SAMN05421630_113152</name>
</gene>
<evidence type="ECO:0000313" key="2">
    <source>
        <dbReference type="EMBL" id="SDD85777.1"/>
    </source>
</evidence>
<dbReference type="SUPFAM" id="SSF63817">
    <property type="entry name" value="Sortase"/>
    <property type="match status" value="1"/>
</dbReference>
<dbReference type="RefSeq" id="WP_245865299.1">
    <property type="nucleotide sequence ID" value="NZ_CP016353.1"/>
</dbReference>
<sequence length="202" mass="21817">MTADTTRHNRGVRRRMVTAVLAGLLASACDGGVPVPEQREPGTPPTIAATSTVDDNAAVPVRVRIPGIDVDAPIVPLDTDAEGVLPPPPGNHLTGWWRAGPEPGERGPAVLAGHVDSYQGPAVFHRLADLTPGQRVLVDREDRTTVTFTVTRLERHAKDRFPTRSVYGDTPGSQLRLVTCGGEFDSLARRYLDNVIVYTQRT</sequence>
<dbReference type="STRING" id="530584.SAMN05421630_113152"/>
<proteinExistence type="predicted"/>
<dbReference type="PROSITE" id="PS51257">
    <property type="entry name" value="PROKAR_LIPOPROTEIN"/>
    <property type="match status" value="1"/>
</dbReference>
<organism evidence="2 3">
    <name type="scientific">Prauserella marina</name>
    <dbReference type="NCBI Taxonomy" id="530584"/>
    <lineage>
        <taxon>Bacteria</taxon>
        <taxon>Bacillati</taxon>
        <taxon>Actinomycetota</taxon>
        <taxon>Actinomycetes</taxon>
        <taxon>Pseudonocardiales</taxon>
        <taxon>Pseudonocardiaceae</taxon>
        <taxon>Prauserella</taxon>
    </lineage>
</organism>
<keyword evidence="1" id="KW-0378">Hydrolase</keyword>
<evidence type="ECO:0000313" key="3">
    <source>
        <dbReference type="Proteomes" id="UP000199494"/>
    </source>
</evidence>
<accession>A0A1G6Y7U6</accession>
<dbReference type="EMBL" id="FMZE01000013">
    <property type="protein sequence ID" value="SDD85777.1"/>
    <property type="molecule type" value="Genomic_DNA"/>
</dbReference>
<dbReference type="InterPro" id="IPR023365">
    <property type="entry name" value="Sortase_dom-sf"/>
</dbReference>
<keyword evidence="3" id="KW-1185">Reference proteome</keyword>
<dbReference type="NCBIfam" id="NF033748">
    <property type="entry name" value="class_F_sortase"/>
    <property type="match status" value="1"/>
</dbReference>
<dbReference type="AlphaFoldDB" id="A0A1G6Y7U6"/>
<dbReference type="Gene3D" id="2.40.260.10">
    <property type="entry name" value="Sortase"/>
    <property type="match status" value="1"/>
</dbReference>
<evidence type="ECO:0000256" key="1">
    <source>
        <dbReference type="ARBA" id="ARBA00022801"/>
    </source>
</evidence>
<name>A0A1G6Y7U6_9PSEU</name>
<reference evidence="2 3" key="1">
    <citation type="submission" date="2016-10" db="EMBL/GenBank/DDBJ databases">
        <authorList>
            <person name="de Groot N.N."/>
        </authorList>
    </citation>
    <scope>NUCLEOTIDE SEQUENCE [LARGE SCALE GENOMIC DNA]</scope>
    <source>
        <strain evidence="2 3">CGMCC 4.5506</strain>
    </source>
</reference>
<dbReference type="Proteomes" id="UP000199494">
    <property type="component" value="Unassembled WGS sequence"/>
</dbReference>
<dbReference type="GO" id="GO:0016787">
    <property type="term" value="F:hydrolase activity"/>
    <property type="evidence" value="ECO:0007669"/>
    <property type="project" value="UniProtKB-KW"/>
</dbReference>
<protein>
    <submittedName>
        <fullName evidence="2">Sortase family protein</fullName>
    </submittedName>
</protein>
<dbReference type="Pfam" id="PF04203">
    <property type="entry name" value="Sortase"/>
    <property type="match status" value="1"/>
</dbReference>
<dbReference type="CDD" id="cd05829">
    <property type="entry name" value="Sortase_F"/>
    <property type="match status" value="1"/>
</dbReference>
<dbReference type="InterPro" id="IPR042001">
    <property type="entry name" value="Sortase_F"/>
</dbReference>
<dbReference type="InterPro" id="IPR005754">
    <property type="entry name" value="Sortase"/>
</dbReference>